<sequence>MKIRNGVKFRPETLRRKSALSLAITTHFAFVLGSDLVTAFQSHLQIVRWVVQTVFLSWGLVLCLTFLYGGARILRLLRAIPHSAFQSTPNNNTNTKGKTINNTNTKGKIIINTNTKGKIITNNTITKDETITNNTITKGILQLALLAQCNNIASSVITAAAPSILTPKIRITDEHDQTYSYLCSSQDSAPVSRRASSRGSFTSECAILTSGSKMGECEQSDIAEEEGDGDHSPTTSTPGGSREDWGDKEGGGGRERKREERGARSSERGTRARESGGTGGERNAEEGRRGSKIAGGNIFGMEEGIAEAMTGKERRASFEKTREITEKIGDIIIKVEDVGSTIDLSQEGMEDSCEVLEEIEFIDDGNDACAVKGNDMCVVTGTDGSEVCTVQKEEMCTVKRETETVHDKNGSASGRIIPKVPSVKSLDSVLRTDSHGDAKVKSSVLRKSSFSGHPSAPETDIKPAIKVEEVDKNNKLGAEIDGTPKRKKSLTWYEDTQSPSESTHSDREQRNDQTPDTDETERPTPTSRDYHRRASTSSKRSTRSIEKQKLRHTRSYELGDMSRRKSSCASIASRKSSEHYSVSPNKLTPSPSSPSSVRRSSRKSLKDETVEALLARQAGERADVTLSSILNHIAYVNQTATSHKLPSSFKDSRKSQVQQVLLVTYITAALGTLLSLALVYRLYGNFTSIAFLRRPSWLWFTYESGCRFLEFLMGCAMANITRQPVNRHPQYPYSMRIKQRNSIYM</sequence>
<feature type="region of interest" description="Disordered" evidence="7">
    <location>
        <begin position="429"/>
        <end position="604"/>
    </location>
</feature>
<keyword evidence="2" id="KW-0597">Phosphoprotein</keyword>
<feature type="domain" description="Proline-rich transmembrane protein 3/4" evidence="9">
    <location>
        <begin position="10"/>
        <end position="84"/>
    </location>
</feature>
<organism evidence="10 11">
    <name type="scientific">Petrolisthes manimaculis</name>
    <dbReference type="NCBI Taxonomy" id="1843537"/>
    <lineage>
        <taxon>Eukaryota</taxon>
        <taxon>Metazoa</taxon>
        <taxon>Ecdysozoa</taxon>
        <taxon>Arthropoda</taxon>
        <taxon>Crustacea</taxon>
        <taxon>Multicrustacea</taxon>
        <taxon>Malacostraca</taxon>
        <taxon>Eumalacostraca</taxon>
        <taxon>Eucarida</taxon>
        <taxon>Decapoda</taxon>
        <taxon>Pleocyemata</taxon>
        <taxon>Anomura</taxon>
        <taxon>Galatheoidea</taxon>
        <taxon>Porcellanidae</taxon>
        <taxon>Petrolisthes</taxon>
    </lineage>
</organism>
<evidence type="ECO:0000256" key="3">
    <source>
        <dbReference type="ARBA" id="ARBA00022692"/>
    </source>
</evidence>
<evidence type="ECO:0000256" key="5">
    <source>
        <dbReference type="ARBA" id="ARBA00022989"/>
    </source>
</evidence>
<protein>
    <recommendedName>
        <fullName evidence="9">Proline-rich transmembrane protein 3/4 domain-containing protein</fullName>
    </recommendedName>
</protein>
<feature type="transmembrane region" description="Helical" evidence="8">
    <location>
        <begin position="660"/>
        <end position="683"/>
    </location>
</feature>
<feature type="compositionally biased region" description="Basic and acidic residues" evidence="7">
    <location>
        <begin position="543"/>
        <end position="563"/>
    </location>
</feature>
<dbReference type="PANTHER" id="PTHR35578:SF6">
    <property type="entry name" value="PROLINE-RICH TRANSMEMBRANE PROTEIN 4"/>
    <property type="match status" value="1"/>
</dbReference>
<feature type="compositionally biased region" description="Polar residues" evidence="7">
    <location>
        <begin position="579"/>
        <end position="588"/>
    </location>
</feature>
<feature type="compositionally biased region" description="Basic and acidic residues" evidence="7">
    <location>
        <begin position="241"/>
        <end position="274"/>
    </location>
</feature>
<feature type="transmembrane region" description="Helical" evidence="8">
    <location>
        <begin position="46"/>
        <end position="68"/>
    </location>
</feature>
<feature type="region of interest" description="Disordered" evidence="7">
    <location>
        <begin position="221"/>
        <end position="299"/>
    </location>
</feature>
<dbReference type="Pfam" id="PF25987">
    <property type="entry name" value="PRRT3"/>
    <property type="match status" value="1"/>
</dbReference>
<keyword evidence="3 8" id="KW-0812">Transmembrane</keyword>
<dbReference type="AlphaFoldDB" id="A0AAE1NDU0"/>
<evidence type="ECO:0000256" key="4">
    <source>
        <dbReference type="ARBA" id="ARBA00022729"/>
    </source>
</evidence>
<feature type="compositionally biased region" description="Basic and acidic residues" evidence="7">
    <location>
        <begin position="503"/>
        <end position="513"/>
    </location>
</feature>
<evidence type="ECO:0000256" key="6">
    <source>
        <dbReference type="ARBA" id="ARBA00023136"/>
    </source>
</evidence>
<reference evidence="10" key="1">
    <citation type="submission" date="2023-11" db="EMBL/GenBank/DDBJ databases">
        <title>Genome assemblies of two species of porcelain crab, Petrolisthes cinctipes and Petrolisthes manimaculis (Anomura: Porcellanidae).</title>
        <authorList>
            <person name="Angst P."/>
        </authorList>
    </citation>
    <scope>NUCLEOTIDE SEQUENCE</scope>
    <source>
        <strain evidence="10">PB745_02</strain>
        <tissue evidence="10">Gill</tissue>
    </source>
</reference>
<comment type="caution">
    <text evidence="10">The sequence shown here is derived from an EMBL/GenBank/DDBJ whole genome shotgun (WGS) entry which is preliminary data.</text>
</comment>
<gene>
    <name evidence="10" type="ORF">Pmani_039606</name>
</gene>
<dbReference type="EMBL" id="JAWZYT010006928">
    <property type="protein sequence ID" value="KAK4287320.1"/>
    <property type="molecule type" value="Genomic_DNA"/>
</dbReference>
<keyword evidence="6 8" id="KW-0472">Membrane</keyword>
<name>A0AAE1NDU0_9EUCA</name>
<keyword evidence="4" id="KW-0732">Signal</keyword>
<evidence type="ECO:0000313" key="11">
    <source>
        <dbReference type="Proteomes" id="UP001292094"/>
    </source>
</evidence>
<feature type="compositionally biased region" description="Basic and acidic residues" evidence="7">
    <location>
        <begin position="459"/>
        <end position="474"/>
    </location>
</feature>
<evidence type="ECO:0000256" key="8">
    <source>
        <dbReference type="SAM" id="Phobius"/>
    </source>
</evidence>
<evidence type="ECO:0000313" key="10">
    <source>
        <dbReference type="EMBL" id="KAK4287320.1"/>
    </source>
</evidence>
<dbReference type="Proteomes" id="UP001292094">
    <property type="component" value="Unassembled WGS sequence"/>
</dbReference>
<evidence type="ECO:0000259" key="9">
    <source>
        <dbReference type="Pfam" id="PF25987"/>
    </source>
</evidence>
<comment type="subcellular location">
    <subcellularLocation>
        <location evidence="1">Membrane</location>
        <topology evidence="1">Multi-pass membrane protein</topology>
    </subcellularLocation>
</comment>
<dbReference type="PANTHER" id="PTHR35578">
    <property type="entry name" value="PROLINE-RICH TRANSMEMBRANE PROTEIN 4-RELATED"/>
    <property type="match status" value="1"/>
</dbReference>
<dbReference type="InterPro" id="IPR052836">
    <property type="entry name" value="PRRT_domain-containing"/>
</dbReference>
<keyword evidence="11" id="KW-1185">Reference proteome</keyword>
<proteinExistence type="predicted"/>
<evidence type="ECO:0000256" key="2">
    <source>
        <dbReference type="ARBA" id="ARBA00022553"/>
    </source>
</evidence>
<accession>A0AAE1NDU0</accession>
<feature type="compositionally biased region" description="Low complexity" evidence="7">
    <location>
        <begin position="589"/>
        <end position="598"/>
    </location>
</feature>
<keyword evidence="5 8" id="KW-1133">Transmembrane helix</keyword>
<evidence type="ECO:0000256" key="1">
    <source>
        <dbReference type="ARBA" id="ARBA00004141"/>
    </source>
</evidence>
<dbReference type="InterPro" id="IPR059081">
    <property type="entry name" value="PRRT3-4"/>
</dbReference>
<feature type="compositionally biased region" description="Basic and acidic residues" evidence="7">
    <location>
        <begin position="430"/>
        <end position="440"/>
    </location>
</feature>
<evidence type="ECO:0000256" key="7">
    <source>
        <dbReference type="SAM" id="MobiDB-lite"/>
    </source>
</evidence>